<organism evidence="1 2">
    <name type="scientific">Dendrolimus kikuchii</name>
    <dbReference type="NCBI Taxonomy" id="765133"/>
    <lineage>
        <taxon>Eukaryota</taxon>
        <taxon>Metazoa</taxon>
        <taxon>Ecdysozoa</taxon>
        <taxon>Arthropoda</taxon>
        <taxon>Hexapoda</taxon>
        <taxon>Insecta</taxon>
        <taxon>Pterygota</taxon>
        <taxon>Neoptera</taxon>
        <taxon>Endopterygota</taxon>
        <taxon>Lepidoptera</taxon>
        <taxon>Glossata</taxon>
        <taxon>Ditrysia</taxon>
        <taxon>Bombycoidea</taxon>
        <taxon>Lasiocampidae</taxon>
        <taxon>Dendrolimus</taxon>
    </lineage>
</organism>
<reference evidence="1 2" key="1">
    <citation type="journal article" date="2021" name="Front. Genet.">
        <title>Chromosome-Level Genome Assembly Reveals Significant Gene Expansion in the Toll and IMD Signaling Pathways of Dendrolimus kikuchii.</title>
        <authorList>
            <person name="Zhou J."/>
            <person name="Wu P."/>
            <person name="Xiong Z."/>
            <person name="Liu N."/>
            <person name="Zhao N."/>
            <person name="Ji M."/>
            <person name="Qiu Y."/>
            <person name="Yang B."/>
        </authorList>
    </citation>
    <scope>NUCLEOTIDE SEQUENCE [LARGE SCALE GENOMIC DNA]</scope>
    <source>
        <strain evidence="1">Ann1</strain>
    </source>
</reference>
<accession>A0ACC1CJQ7</accession>
<name>A0ACC1CJQ7_9NEOP</name>
<dbReference type="Proteomes" id="UP000824533">
    <property type="component" value="Linkage Group LG23"/>
</dbReference>
<gene>
    <name evidence="1" type="ORF">K1T71_012588</name>
</gene>
<sequence length="871" mass="98667">MLYSKFISVLTSAADSSIPLKNSSLNKIPSPAWWDSECSSAIKERKQAEHNFAESLTVENFVVFQKTAARTKRFLRKKKMDGWRYFCESLAPRTPTNLIWKKIKGFRKSQVDNNINSNDSTLWLPTFFSKLAPPFVPHEACLPTTPSTPSSDSDSMNSIFTFAELSCVLDHVHDSTPGVDGIPYSFITKSSKATKLYFLDLINNFFATGRVPDTWKTQLIVPILKPGKPPLDHNSYRPIALSSVLCKIMEHLLKNRLEWMVENRGLIARSQYGFRKGMGTIDSLSLLTSDIRLAFSKNEHVVGAFLDITAAYDNVDLPLLRQKLQKLSIPERIITIICNMFMERSISIRSSVCPLSPRFVWKGLPQGSVLSPLLYSIYTADLETSVNCFCKILQYADDIALYVTSDSFTDCCSRLNSALFYLNNWLADHGLEISASKSSVVIFSRKRSVPSLDISVNNHTISVKDNVKFLGLYLDSKLSGVNHLNYISNKVEKNINILRALSGAKWGSHPYNQKLLYNAIIRSHFDYGSVLLEPCSKVALAKFDRLQAKCLRIITGSMKSSPTRALQVECLEPPLSLRRQLLADRFFCRAVQIVSHPLLDSLRDLNDQTFISPYWNHKSLPLLVKSFQKIKSIPFSLFQNFRHPLFETTFDSLIFVPNIILNFGIDKNSTAANQRFNQIFQEKWSDWLPIFTDASKLSSNSPVGAAVWIPRFKIVLNFKLPFYNSVYSGESIALLEAALFIESHQIKKSIIFTDCLSCLQDLQKSPFHSRQNSPLTLQIKKILYQCHIVGLEVALAWIPGHCGILGNETADNCAKQAASLGVDKYDKCFPRDLSALSAPEMREQWNQQWQQSFQTVGRYYVTPYNIIYLPV</sequence>
<evidence type="ECO:0000313" key="2">
    <source>
        <dbReference type="Proteomes" id="UP000824533"/>
    </source>
</evidence>
<protein>
    <submittedName>
        <fullName evidence="1">Uncharacterized protein</fullName>
    </submittedName>
</protein>
<keyword evidence="2" id="KW-1185">Reference proteome</keyword>
<dbReference type="EMBL" id="CM034409">
    <property type="protein sequence ID" value="KAJ0171825.1"/>
    <property type="molecule type" value="Genomic_DNA"/>
</dbReference>
<comment type="caution">
    <text evidence="1">The sequence shown here is derived from an EMBL/GenBank/DDBJ whole genome shotgun (WGS) entry which is preliminary data.</text>
</comment>
<evidence type="ECO:0000313" key="1">
    <source>
        <dbReference type="EMBL" id="KAJ0171825.1"/>
    </source>
</evidence>
<proteinExistence type="predicted"/>